<dbReference type="EMBL" id="GG685284">
    <property type="protein sequence ID" value="EER00140.1"/>
    <property type="molecule type" value="Genomic_DNA"/>
</dbReference>
<dbReference type="AlphaFoldDB" id="C5LT03"/>
<dbReference type="GeneID" id="9049839"/>
<dbReference type="Pfam" id="PF20525">
    <property type="entry name" value="DUF6740"/>
    <property type="match status" value="1"/>
</dbReference>
<organism evidence="3">
    <name type="scientific">Perkinsus marinus (strain ATCC 50983 / TXsc)</name>
    <dbReference type="NCBI Taxonomy" id="423536"/>
    <lineage>
        <taxon>Eukaryota</taxon>
        <taxon>Sar</taxon>
        <taxon>Alveolata</taxon>
        <taxon>Perkinsozoa</taxon>
        <taxon>Perkinsea</taxon>
        <taxon>Perkinsida</taxon>
        <taxon>Perkinsidae</taxon>
        <taxon>Perkinsus</taxon>
    </lineage>
</organism>
<name>C5LT03_PERM5</name>
<dbReference type="RefSeq" id="XP_002767422.1">
    <property type="nucleotide sequence ID" value="XM_002767376.1"/>
</dbReference>
<protein>
    <submittedName>
        <fullName evidence="2">Uncharacterized protein</fullName>
    </submittedName>
</protein>
<dbReference type="OMA" id="SHEHSIM"/>
<dbReference type="Proteomes" id="UP000007800">
    <property type="component" value="Unassembled WGS sequence"/>
</dbReference>
<keyword evidence="3" id="KW-1185">Reference proteome</keyword>
<feature type="chain" id="PRO_5002955055" evidence="1">
    <location>
        <begin position="20"/>
        <end position="544"/>
    </location>
</feature>
<dbReference type="InParanoid" id="C5LT03"/>
<evidence type="ECO:0000313" key="3">
    <source>
        <dbReference type="Proteomes" id="UP000007800"/>
    </source>
</evidence>
<proteinExistence type="predicted"/>
<sequence>MRFLVFSLVLVSYLSVVGASGYHYEFQVETKHHCLDDVHDSFGEPLPCQKSVEMETLGLTLPGMEDGVLTTRSHIIAGADYEISVDSHPSHPYQYFMHIRTAESYRVEHLINGQSVLVGEVPSHPQVTPAIRSVADLEQDGWAFLEVNCRGDYCEDIWTKKSTVEPSMANGIHLTGIYASNIMPDTWFIYLRHDDGTPLRIEATNERHGGTIHQQTFFTKFQKHSHEHSIMVARQRMLDAYLIDNDADSFTYTAVGHTHHFKTQLFSGMVPVASRIPPMVSDWIPASHFESTGIIPYHVIEPGSAADFYFSTTGRARSLIQMFDFEYPKTCMKDGQSDKYCLSVVADKNASKGQMELEAGIRMSDVHEHTRSAELRLTAILNTNQHEALALDFSLHAKGCAMVWQAGTKVSLTVTVCLVANASGHDLFDRATRTFQGTVAVSVTFNIRIFTFKLPVGVTIDGVVACAAYPSNNITALGKLGVTVSIPHGGASMGLDFTATTADHLASEWEFASGISFSAWVNFLFWKPRFNRRFPLWHAGLNHA</sequence>
<evidence type="ECO:0000313" key="2">
    <source>
        <dbReference type="EMBL" id="EER00140.1"/>
    </source>
</evidence>
<keyword evidence="1" id="KW-0732">Signal</keyword>
<dbReference type="InterPro" id="IPR046628">
    <property type="entry name" value="DUF6740"/>
</dbReference>
<feature type="signal peptide" evidence="1">
    <location>
        <begin position="1"/>
        <end position="19"/>
    </location>
</feature>
<evidence type="ECO:0000256" key="1">
    <source>
        <dbReference type="SAM" id="SignalP"/>
    </source>
</evidence>
<gene>
    <name evidence="2" type="ORF">Pmar_PMAR014807</name>
</gene>
<reference evidence="2 3" key="1">
    <citation type="submission" date="2008-07" db="EMBL/GenBank/DDBJ databases">
        <authorList>
            <person name="El-Sayed N."/>
            <person name="Caler E."/>
            <person name="Inman J."/>
            <person name="Amedeo P."/>
            <person name="Hass B."/>
            <person name="Wortman J."/>
        </authorList>
    </citation>
    <scope>NUCLEOTIDE SEQUENCE [LARGE SCALE GENOMIC DNA]</scope>
    <source>
        <strain evidence="3">ATCC 50983 / TXsc</strain>
    </source>
</reference>
<dbReference type="OrthoDB" id="10347005at2759"/>
<accession>C5LT03</accession>